<protein>
    <submittedName>
        <fullName evidence="1">Uncharacterized protein</fullName>
    </submittedName>
</protein>
<reference evidence="1" key="1">
    <citation type="submission" date="2021-01" db="EMBL/GenBank/DDBJ databases">
        <authorList>
            <person name="Eckstrom K.M.E."/>
        </authorList>
    </citation>
    <scope>NUCLEOTIDE SEQUENCE</scope>
    <source>
        <strain evidence="1">UVCC 0001</strain>
    </source>
</reference>
<organism evidence="1 2">
    <name type="scientific">Prototheca wickerhamii</name>
    <dbReference type="NCBI Taxonomy" id="3111"/>
    <lineage>
        <taxon>Eukaryota</taxon>
        <taxon>Viridiplantae</taxon>
        <taxon>Chlorophyta</taxon>
        <taxon>core chlorophytes</taxon>
        <taxon>Trebouxiophyceae</taxon>
        <taxon>Chlorellales</taxon>
        <taxon>Chlorellaceae</taxon>
        <taxon>Prototheca</taxon>
    </lineage>
</organism>
<dbReference type="Proteomes" id="UP001255856">
    <property type="component" value="Unassembled WGS sequence"/>
</dbReference>
<comment type="caution">
    <text evidence="1">The sequence shown here is derived from an EMBL/GenBank/DDBJ whole genome shotgun (WGS) entry which is preliminary data.</text>
</comment>
<evidence type="ECO:0000313" key="1">
    <source>
        <dbReference type="EMBL" id="KAK2076833.1"/>
    </source>
</evidence>
<sequence>MADEPFCAVGEAGFGATSRAWVEGMYKLWPNATADKPIQADYEPYAAPLPTITIGNIVPELSPAVGPASISIQLQQKPKGPVNVTLHVDSTAFRVSLSRYTVSFNRSNWNKPQLVHIQAEEDVPEEEGAAEFRLDLSWPAAWANGTLVQRTKTIRGIARPPIEGTSMLNPIPVPSNDSFYMETEFRMFNPELPLVSENDGPFTPGIAFSYSRTSSDVLLISMCPKSGSIVNHTKLAVQPYGADFQSHGTFLFTSLEVEDDRFTGCSLSLVASSRDQDVYLRVHTSYGWSVPGASIDLEGKMAIAMDPLTPAEGLDLLLLKGDLEMNDPEGYRGAWMTFGGSFMRAFLPQTSGLYRFSTCLNFTNVDATLDVWSGETLEHLASASNDGFDCLELEALPMTAGKPYFAFFQTRRNPDPVRRVLDVLQLSVTLEEETDG</sequence>
<name>A0AAD9MKR2_PROWI</name>
<keyword evidence="2" id="KW-1185">Reference proteome</keyword>
<evidence type="ECO:0000313" key="2">
    <source>
        <dbReference type="Proteomes" id="UP001255856"/>
    </source>
</evidence>
<gene>
    <name evidence="1" type="ORF">QBZ16_005059</name>
</gene>
<dbReference type="EMBL" id="JASFZW010000008">
    <property type="protein sequence ID" value="KAK2076833.1"/>
    <property type="molecule type" value="Genomic_DNA"/>
</dbReference>
<proteinExistence type="predicted"/>
<dbReference type="AlphaFoldDB" id="A0AAD9MKR2"/>
<accession>A0AAD9MKR2</accession>